<dbReference type="GO" id="GO:0071555">
    <property type="term" value="P:cell wall organization"/>
    <property type="evidence" value="ECO:0007669"/>
    <property type="project" value="UniProtKB-KW"/>
</dbReference>
<evidence type="ECO:0000313" key="8">
    <source>
        <dbReference type="Proteomes" id="UP000184073"/>
    </source>
</evidence>
<keyword evidence="2" id="KW-0436">Ligase</keyword>
<dbReference type="GO" id="GO:0005524">
    <property type="term" value="F:ATP binding"/>
    <property type="evidence" value="ECO:0007669"/>
    <property type="project" value="UniProtKB-UniRule"/>
</dbReference>
<accession>A0A1L9Q0J0</accession>
<proteinExistence type="inferred from homology"/>
<feature type="domain" description="ATP-grasp" evidence="6">
    <location>
        <begin position="145"/>
        <end position="380"/>
    </location>
</feature>
<keyword evidence="4" id="KW-0067">ATP-binding</keyword>
<dbReference type="InterPro" id="IPR013815">
    <property type="entry name" value="ATP_grasp_subdomain_1"/>
</dbReference>
<dbReference type="PANTHER" id="PTHR23132:SF23">
    <property type="entry name" value="D-ALANINE--D-ALANINE LIGASE B"/>
    <property type="match status" value="1"/>
</dbReference>
<dbReference type="SUPFAM" id="SSF56059">
    <property type="entry name" value="Glutathione synthetase ATP-binding domain-like"/>
    <property type="match status" value="1"/>
</dbReference>
<protein>
    <recommendedName>
        <fullName evidence="6">ATP-grasp domain-containing protein</fullName>
    </recommendedName>
</protein>
<dbReference type="RefSeq" id="XP_040673060.1">
    <property type="nucleotide sequence ID" value="XM_040810749.1"/>
</dbReference>
<dbReference type="InterPro" id="IPR011095">
    <property type="entry name" value="Dala_Dala_lig_C"/>
</dbReference>
<dbReference type="InterPro" id="IPR011761">
    <property type="entry name" value="ATP-grasp"/>
</dbReference>
<feature type="region of interest" description="Disordered" evidence="5">
    <location>
        <begin position="1"/>
        <end position="27"/>
    </location>
</feature>
<dbReference type="AlphaFoldDB" id="A0A1L9Q0J0"/>
<evidence type="ECO:0000313" key="7">
    <source>
        <dbReference type="EMBL" id="OJJ07298.1"/>
    </source>
</evidence>
<dbReference type="SUPFAM" id="SSF52440">
    <property type="entry name" value="PreATP-grasp domain"/>
    <property type="match status" value="1"/>
</dbReference>
<dbReference type="Proteomes" id="UP000184073">
    <property type="component" value="Unassembled WGS sequence"/>
</dbReference>
<dbReference type="GO" id="GO:0008716">
    <property type="term" value="F:D-alanine-D-alanine ligase activity"/>
    <property type="evidence" value="ECO:0007669"/>
    <property type="project" value="InterPro"/>
</dbReference>
<keyword evidence="3" id="KW-0961">Cell wall biogenesis/degradation</keyword>
<evidence type="ECO:0000256" key="5">
    <source>
        <dbReference type="SAM" id="MobiDB-lite"/>
    </source>
</evidence>
<keyword evidence="4" id="KW-0547">Nucleotide-binding</keyword>
<dbReference type="Gene3D" id="3.40.50.20">
    <property type="match status" value="1"/>
</dbReference>
<dbReference type="Gene3D" id="3.30.1490.20">
    <property type="entry name" value="ATP-grasp fold, A domain"/>
    <property type="match status" value="1"/>
</dbReference>
<evidence type="ECO:0000259" key="6">
    <source>
        <dbReference type="PROSITE" id="PS50975"/>
    </source>
</evidence>
<dbReference type="Pfam" id="PF07478">
    <property type="entry name" value="Dala_Dala_lig_C"/>
    <property type="match status" value="2"/>
</dbReference>
<keyword evidence="8" id="KW-1185">Reference proteome</keyword>
<dbReference type="PROSITE" id="PS50975">
    <property type="entry name" value="ATP_GRASP"/>
    <property type="match status" value="1"/>
</dbReference>
<evidence type="ECO:0000256" key="4">
    <source>
        <dbReference type="PROSITE-ProRule" id="PRU00409"/>
    </source>
</evidence>
<dbReference type="EMBL" id="KV878136">
    <property type="protein sequence ID" value="OJJ07298.1"/>
    <property type="molecule type" value="Genomic_DNA"/>
</dbReference>
<dbReference type="STRING" id="1036611.A0A1L9Q0J0"/>
<sequence>MEQRIPTFSSAAASFTHSPGQGSKGSEREALKIALVAEQRSSFLQEGYSEEDCAALTHEGEVRAVATTLKQLGHHVTLVQGIEGLVKHLASGDHKPWDMVFNMAQGFHGTSRESQVPALLEAYRIPYTFADAATMALCQNKARTKTVLQHHHIPTSPFLVLPTKASASSLPEATTELPSYPLFLKPVTEGSSKGIGTFNKATEPAELEMAVQKLRVKFPGQDILIESFLPGREYTVSILGTGAASRVIGIREHIWESRAQLNGSTNGDTNGSHRAAGLDFACRESKSSAGGRRLSWNDHHDMSDPEVQAACQVSLAAWKILGCRDAGRVDLRFDSLEPNAVPNVLEVNPISGLLPGHSPLPASAESNGISFEHLLAGILESTVQRAKEDGEI</sequence>
<dbReference type="Gene3D" id="3.30.470.20">
    <property type="entry name" value="ATP-grasp fold, B domain"/>
    <property type="match status" value="1"/>
</dbReference>
<dbReference type="VEuPathDB" id="FungiDB:ASPVEDRAFT_33527"/>
<reference evidence="8" key="1">
    <citation type="journal article" date="2017" name="Genome Biol.">
        <title>Comparative genomics reveals high biological diversity and specific adaptations in the industrially and medically important fungal genus Aspergillus.</title>
        <authorList>
            <person name="de Vries R.P."/>
            <person name="Riley R."/>
            <person name="Wiebenga A."/>
            <person name="Aguilar-Osorio G."/>
            <person name="Amillis S."/>
            <person name="Uchima C.A."/>
            <person name="Anderluh G."/>
            <person name="Asadollahi M."/>
            <person name="Askin M."/>
            <person name="Barry K."/>
            <person name="Battaglia E."/>
            <person name="Bayram O."/>
            <person name="Benocci T."/>
            <person name="Braus-Stromeyer S.A."/>
            <person name="Caldana C."/>
            <person name="Canovas D."/>
            <person name="Cerqueira G.C."/>
            <person name="Chen F."/>
            <person name="Chen W."/>
            <person name="Choi C."/>
            <person name="Clum A."/>
            <person name="Dos Santos R.A."/>
            <person name="Damasio A.R."/>
            <person name="Diallinas G."/>
            <person name="Emri T."/>
            <person name="Fekete E."/>
            <person name="Flipphi M."/>
            <person name="Freyberg S."/>
            <person name="Gallo A."/>
            <person name="Gournas C."/>
            <person name="Habgood R."/>
            <person name="Hainaut M."/>
            <person name="Harispe M.L."/>
            <person name="Henrissat B."/>
            <person name="Hilden K.S."/>
            <person name="Hope R."/>
            <person name="Hossain A."/>
            <person name="Karabika E."/>
            <person name="Karaffa L."/>
            <person name="Karanyi Z."/>
            <person name="Krasevec N."/>
            <person name="Kuo A."/>
            <person name="Kusch H."/>
            <person name="LaButti K."/>
            <person name="Lagendijk E.L."/>
            <person name="Lapidus A."/>
            <person name="Levasseur A."/>
            <person name="Lindquist E."/>
            <person name="Lipzen A."/>
            <person name="Logrieco A.F."/>
            <person name="MacCabe A."/>
            <person name="Maekelae M.R."/>
            <person name="Malavazi I."/>
            <person name="Melin P."/>
            <person name="Meyer V."/>
            <person name="Mielnichuk N."/>
            <person name="Miskei M."/>
            <person name="Molnar A.P."/>
            <person name="Mule G."/>
            <person name="Ngan C.Y."/>
            <person name="Orejas M."/>
            <person name="Orosz E."/>
            <person name="Ouedraogo J.P."/>
            <person name="Overkamp K.M."/>
            <person name="Park H.-S."/>
            <person name="Perrone G."/>
            <person name="Piumi F."/>
            <person name="Punt P.J."/>
            <person name="Ram A.F."/>
            <person name="Ramon A."/>
            <person name="Rauscher S."/>
            <person name="Record E."/>
            <person name="Riano-Pachon D.M."/>
            <person name="Robert V."/>
            <person name="Roehrig J."/>
            <person name="Ruller R."/>
            <person name="Salamov A."/>
            <person name="Salih N.S."/>
            <person name="Samson R.A."/>
            <person name="Sandor E."/>
            <person name="Sanguinetti M."/>
            <person name="Schuetze T."/>
            <person name="Sepcic K."/>
            <person name="Shelest E."/>
            <person name="Sherlock G."/>
            <person name="Sophianopoulou V."/>
            <person name="Squina F.M."/>
            <person name="Sun H."/>
            <person name="Susca A."/>
            <person name="Todd R.B."/>
            <person name="Tsang A."/>
            <person name="Unkles S.E."/>
            <person name="van de Wiele N."/>
            <person name="van Rossen-Uffink D."/>
            <person name="Oliveira J.V."/>
            <person name="Vesth T.C."/>
            <person name="Visser J."/>
            <person name="Yu J.-H."/>
            <person name="Zhou M."/>
            <person name="Andersen M.R."/>
            <person name="Archer D.B."/>
            <person name="Baker S.E."/>
            <person name="Benoit I."/>
            <person name="Brakhage A.A."/>
            <person name="Braus G.H."/>
            <person name="Fischer R."/>
            <person name="Frisvad J.C."/>
            <person name="Goldman G.H."/>
            <person name="Houbraken J."/>
            <person name="Oakley B."/>
            <person name="Pocsi I."/>
            <person name="Scazzocchio C."/>
            <person name="Seiboth B."/>
            <person name="vanKuyk P.A."/>
            <person name="Wortman J."/>
            <person name="Dyer P.S."/>
            <person name="Grigoriev I.V."/>
        </authorList>
    </citation>
    <scope>NUCLEOTIDE SEQUENCE [LARGE SCALE GENOMIC DNA]</scope>
    <source>
        <strain evidence="8">CBS 583.65</strain>
    </source>
</reference>
<dbReference type="GeneID" id="63726260"/>
<organism evidence="7 8">
    <name type="scientific">Aspergillus versicolor CBS 583.65</name>
    <dbReference type="NCBI Taxonomy" id="1036611"/>
    <lineage>
        <taxon>Eukaryota</taxon>
        <taxon>Fungi</taxon>
        <taxon>Dikarya</taxon>
        <taxon>Ascomycota</taxon>
        <taxon>Pezizomycotina</taxon>
        <taxon>Eurotiomycetes</taxon>
        <taxon>Eurotiomycetidae</taxon>
        <taxon>Eurotiales</taxon>
        <taxon>Aspergillaceae</taxon>
        <taxon>Aspergillus</taxon>
        <taxon>Aspergillus subgen. Nidulantes</taxon>
    </lineage>
</organism>
<name>A0A1L9Q0J0_ASPVE</name>
<dbReference type="GO" id="GO:0046872">
    <property type="term" value="F:metal ion binding"/>
    <property type="evidence" value="ECO:0007669"/>
    <property type="project" value="InterPro"/>
</dbReference>
<evidence type="ECO:0000256" key="2">
    <source>
        <dbReference type="ARBA" id="ARBA00022598"/>
    </source>
</evidence>
<comment type="similarity">
    <text evidence="1">Belongs to the D-alanine--D-alanine ligase family.</text>
</comment>
<evidence type="ECO:0000256" key="3">
    <source>
        <dbReference type="ARBA" id="ARBA00023316"/>
    </source>
</evidence>
<gene>
    <name evidence="7" type="ORF">ASPVEDRAFT_33527</name>
</gene>
<dbReference type="PANTHER" id="PTHR23132">
    <property type="entry name" value="D-ALANINE--D-ALANINE LIGASE"/>
    <property type="match status" value="1"/>
</dbReference>
<dbReference type="OrthoDB" id="2013972at2759"/>
<dbReference type="InterPro" id="IPR016185">
    <property type="entry name" value="PreATP-grasp_dom_sf"/>
</dbReference>
<evidence type="ECO:0000256" key="1">
    <source>
        <dbReference type="ARBA" id="ARBA00010871"/>
    </source>
</evidence>